<organism evidence="2 3">
    <name type="scientific">Peiella sedimenti</name>
    <dbReference type="NCBI Taxonomy" id="3061083"/>
    <lineage>
        <taxon>Bacteria</taxon>
        <taxon>Pseudomonadati</taxon>
        <taxon>Pseudomonadota</taxon>
        <taxon>Alphaproteobacteria</taxon>
        <taxon>Caulobacterales</taxon>
        <taxon>Caulobacteraceae</taxon>
        <taxon>Peiella</taxon>
    </lineage>
</organism>
<dbReference type="Proteomes" id="UP001169063">
    <property type="component" value="Unassembled WGS sequence"/>
</dbReference>
<protein>
    <submittedName>
        <fullName evidence="2">DUF6491 family protein</fullName>
    </submittedName>
</protein>
<gene>
    <name evidence="2" type="ORF">Q0812_00795</name>
</gene>
<feature type="signal peptide" evidence="1">
    <location>
        <begin position="1"/>
        <end position="17"/>
    </location>
</feature>
<accession>A0ABT8SL36</accession>
<name>A0ABT8SL36_9CAUL</name>
<evidence type="ECO:0000313" key="3">
    <source>
        <dbReference type="Proteomes" id="UP001169063"/>
    </source>
</evidence>
<dbReference type="Pfam" id="PF20101">
    <property type="entry name" value="DUF6491"/>
    <property type="match status" value="1"/>
</dbReference>
<feature type="chain" id="PRO_5045684061" evidence="1">
    <location>
        <begin position="18"/>
        <end position="134"/>
    </location>
</feature>
<dbReference type="EMBL" id="JAUKTR010000001">
    <property type="protein sequence ID" value="MDO1557962.1"/>
    <property type="molecule type" value="Genomic_DNA"/>
</dbReference>
<reference evidence="2" key="1">
    <citation type="submission" date="2023-07" db="EMBL/GenBank/DDBJ databases">
        <title>Brevundimonas soil sp. nov., isolated from the soil of chemical plant.</title>
        <authorList>
            <person name="Wu N."/>
        </authorList>
    </citation>
    <scope>NUCLEOTIDE SEQUENCE</scope>
    <source>
        <strain evidence="2">XZ-24</strain>
    </source>
</reference>
<evidence type="ECO:0000313" key="2">
    <source>
        <dbReference type="EMBL" id="MDO1557962.1"/>
    </source>
</evidence>
<dbReference type="PROSITE" id="PS51257">
    <property type="entry name" value="PROKAR_LIPOPROTEIN"/>
    <property type="match status" value="1"/>
</dbReference>
<dbReference type="InterPro" id="IPR045500">
    <property type="entry name" value="DUF6491"/>
</dbReference>
<keyword evidence="1" id="KW-0732">Signal</keyword>
<dbReference type="RefSeq" id="WP_302108387.1">
    <property type="nucleotide sequence ID" value="NZ_JAUKTR010000001.1"/>
</dbReference>
<sequence length="134" mass="14178">MRTAYLTLAAAAAFAVASCAPMYGPGSDPGMSSSAPRQCFFVNQVAGFSSTDDRNVYLRVGVNDIYHVQIIGHCPDIDWSSRIGIQPRGGGSSVCTGFDADLIVPRLGGGVDRCLIRSVRKLSDAEAAALRNRP</sequence>
<proteinExistence type="predicted"/>
<keyword evidence="3" id="KW-1185">Reference proteome</keyword>
<comment type="caution">
    <text evidence="2">The sequence shown here is derived from an EMBL/GenBank/DDBJ whole genome shotgun (WGS) entry which is preliminary data.</text>
</comment>
<evidence type="ECO:0000256" key="1">
    <source>
        <dbReference type="SAM" id="SignalP"/>
    </source>
</evidence>